<keyword evidence="2 3" id="KW-0175">Coiled coil</keyword>
<name>A0AAU9BTL3_9GAMM</name>
<evidence type="ECO:0000256" key="4">
    <source>
        <dbReference type="SAM" id="MobiDB-lite"/>
    </source>
</evidence>
<feature type="domain" description="YknX-like beta-barrel" evidence="6">
    <location>
        <begin position="248"/>
        <end position="326"/>
    </location>
</feature>
<dbReference type="Pfam" id="PF25990">
    <property type="entry name" value="Beta-barrel_YknX"/>
    <property type="match status" value="1"/>
</dbReference>
<evidence type="ECO:0000313" key="8">
    <source>
        <dbReference type="Proteomes" id="UP001321825"/>
    </source>
</evidence>
<dbReference type="PANTHER" id="PTHR32347">
    <property type="entry name" value="EFFLUX SYSTEM COMPONENT YKNX-RELATED"/>
    <property type="match status" value="1"/>
</dbReference>
<evidence type="ECO:0000256" key="1">
    <source>
        <dbReference type="ARBA" id="ARBA00004196"/>
    </source>
</evidence>
<evidence type="ECO:0000256" key="3">
    <source>
        <dbReference type="SAM" id="Coils"/>
    </source>
</evidence>
<protein>
    <submittedName>
        <fullName evidence="7">HlyD family secretion protein</fullName>
    </submittedName>
</protein>
<dbReference type="AlphaFoldDB" id="A0AAU9BTL3"/>
<dbReference type="InterPro" id="IPR058636">
    <property type="entry name" value="Beta-barrel_YknX"/>
</dbReference>
<dbReference type="RefSeq" id="WP_317704376.1">
    <property type="nucleotide sequence ID" value="NZ_AP024714.1"/>
</dbReference>
<dbReference type="GO" id="GO:0042597">
    <property type="term" value="C:periplasmic space"/>
    <property type="evidence" value="ECO:0007669"/>
    <property type="project" value="UniProtKB-SubCell"/>
</dbReference>
<dbReference type="KEGG" id="mcau:MIT9_P1538"/>
<dbReference type="InterPro" id="IPR059052">
    <property type="entry name" value="HH_YbhG-like"/>
</dbReference>
<sequence length="352" mass="39137">MSRKTKILVSLAILLGLSAYAWYRHDGSEEADGGLTLYGNIALRQIDLAVNGSERLTKVLLWEGDRVRPGQLMAQLDLEPFQAEVARLEAEVATQKAVVEKLENGSRPQEIERARAQLAEAKALEQDAWITYRRLKKLLPRKLVSPEEVDNAKAKAEAASARRRAAEQNLSLAIEGPRREDKAAARARLKSLQAQLALAKHNLRNASLYAPAAGIVRDRILEPGDLASPQRPVYTLALTDPLWARVYVDEPDLGKLKLGMRAEITTDSFPDKRYPGWVGYISPSAEFTPKTVQTEKLRTHLVYQVRVFACNPEGELRLGMPVTVRIPLPQTPDARKPIPCRQPQPQDGDPPA</sequence>
<evidence type="ECO:0000256" key="2">
    <source>
        <dbReference type="ARBA" id="ARBA00023054"/>
    </source>
</evidence>
<accession>A0AAU9BTL3</accession>
<dbReference type="Pfam" id="PF25881">
    <property type="entry name" value="HH_YBHG"/>
    <property type="match status" value="1"/>
</dbReference>
<gene>
    <name evidence="7" type="ORF">MIT9_P1538</name>
</gene>
<dbReference type="Proteomes" id="UP001321825">
    <property type="component" value="Chromosome"/>
</dbReference>
<keyword evidence="8" id="KW-1185">Reference proteome</keyword>
<dbReference type="Gene3D" id="2.40.50.100">
    <property type="match status" value="2"/>
</dbReference>
<dbReference type="PANTHER" id="PTHR32347:SF29">
    <property type="entry name" value="UPF0194 MEMBRANE PROTEIN YBHG"/>
    <property type="match status" value="1"/>
</dbReference>
<comment type="subcellular location">
    <subcellularLocation>
        <location evidence="1">Cell envelope</location>
    </subcellularLocation>
</comment>
<reference evidence="8" key="1">
    <citation type="journal article" date="2024" name="Int. J. Syst. Evol. Microbiol.">
        <title>Methylomarinovum tepidoasis sp. nov., a moderately thermophilic methanotroph of the family Methylothermaceae isolated from a deep-sea hydrothermal field.</title>
        <authorList>
            <person name="Hirayama H."/>
            <person name="Takaki Y."/>
            <person name="Abe M."/>
            <person name="Miyazaki M."/>
            <person name="Uematsu K."/>
            <person name="Matsui Y."/>
            <person name="Takai K."/>
        </authorList>
    </citation>
    <scope>NUCLEOTIDE SEQUENCE [LARGE SCALE GENOMIC DNA]</scope>
    <source>
        <strain evidence="8">IT-9</strain>
    </source>
</reference>
<dbReference type="Gene3D" id="2.40.30.170">
    <property type="match status" value="1"/>
</dbReference>
<dbReference type="Gene3D" id="1.10.287.470">
    <property type="entry name" value="Helix hairpin bin"/>
    <property type="match status" value="2"/>
</dbReference>
<evidence type="ECO:0000259" key="5">
    <source>
        <dbReference type="Pfam" id="PF25881"/>
    </source>
</evidence>
<dbReference type="EMBL" id="AP024714">
    <property type="protein sequence ID" value="BCX81956.1"/>
    <property type="molecule type" value="Genomic_DNA"/>
</dbReference>
<organism evidence="7 8">
    <name type="scientific">Methylomarinovum caldicuralii</name>
    <dbReference type="NCBI Taxonomy" id="438856"/>
    <lineage>
        <taxon>Bacteria</taxon>
        <taxon>Pseudomonadati</taxon>
        <taxon>Pseudomonadota</taxon>
        <taxon>Gammaproteobacteria</taxon>
        <taxon>Methylococcales</taxon>
        <taxon>Methylothermaceae</taxon>
        <taxon>Methylomarinovum</taxon>
    </lineage>
</organism>
<dbReference type="SUPFAM" id="SSF111369">
    <property type="entry name" value="HlyD-like secretion proteins"/>
    <property type="match status" value="3"/>
</dbReference>
<evidence type="ECO:0000259" key="6">
    <source>
        <dbReference type="Pfam" id="PF25990"/>
    </source>
</evidence>
<feature type="region of interest" description="Disordered" evidence="4">
    <location>
        <begin position="327"/>
        <end position="352"/>
    </location>
</feature>
<evidence type="ECO:0000313" key="7">
    <source>
        <dbReference type="EMBL" id="BCX81956.1"/>
    </source>
</evidence>
<feature type="domain" description="YbhG-like alpha-helical hairpin" evidence="5">
    <location>
        <begin position="76"/>
        <end position="205"/>
    </location>
</feature>
<dbReference type="InterPro" id="IPR050465">
    <property type="entry name" value="UPF0194_transport"/>
</dbReference>
<feature type="coiled-coil region" evidence="3">
    <location>
        <begin position="149"/>
        <end position="202"/>
    </location>
</feature>
<proteinExistence type="predicted"/>